<dbReference type="AlphaFoldDB" id="A0A096H1Y5"/>
<dbReference type="Proteomes" id="UP000029553">
    <property type="component" value="Unassembled WGS sequence"/>
</dbReference>
<evidence type="ECO:0000313" key="2">
    <source>
        <dbReference type="Proteomes" id="UP000029553"/>
    </source>
</evidence>
<comment type="caution">
    <text evidence="1">The sequence shown here is derived from an EMBL/GenBank/DDBJ whole genome shotgun (WGS) entry which is preliminary data.</text>
</comment>
<reference evidence="1 2" key="1">
    <citation type="submission" date="2013-09" db="EMBL/GenBank/DDBJ databases">
        <title>High correlation between genotypes and phenotypes of environmental bacteria Comamonas testosteroni strains.</title>
        <authorList>
            <person name="Liu L."/>
            <person name="Zhu W."/>
            <person name="Xia X."/>
            <person name="Xu B."/>
            <person name="Luo M."/>
            <person name="Wang G."/>
        </authorList>
    </citation>
    <scope>NUCLEOTIDE SEQUENCE [LARGE SCALE GENOMIC DNA]</scope>
    <source>
        <strain evidence="1 2">JL40</strain>
    </source>
</reference>
<sequence>MPHTGTHVDAAWSAALTKNRSKVRGEEMHQSWKGKQWYFGMDADSGLVHTGGGTAANVGEVVEACSLL</sequence>
<proteinExistence type="predicted"/>
<evidence type="ECO:0000313" key="1">
    <source>
        <dbReference type="EMBL" id="KGH31430.1"/>
    </source>
</evidence>
<dbReference type="EMBL" id="AWOR01000021">
    <property type="protein sequence ID" value="KGH31430.1"/>
    <property type="molecule type" value="Genomic_DNA"/>
</dbReference>
<protein>
    <submittedName>
        <fullName evidence="1">Uncharacterized protein</fullName>
    </submittedName>
</protein>
<accession>A0A096H1Y5</accession>
<name>A0A096H1Y5_COMTE</name>
<gene>
    <name evidence="1" type="ORF">P353_05135</name>
</gene>
<organism evidence="1 2">
    <name type="scientific">Comamonas testosteroni</name>
    <name type="common">Pseudomonas testosteroni</name>
    <dbReference type="NCBI Taxonomy" id="285"/>
    <lineage>
        <taxon>Bacteria</taxon>
        <taxon>Pseudomonadati</taxon>
        <taxon>Pseudomonadota</taxon>
        <taxon>Betaproteobacteria</taxon>
        <taxon>Burkholderiales</taxon>
        <taxon>Comamonadaceae</taxon>
        <taxon>Comamonas</taxon>
    </lineage>
</organism>